<feature type="compositionally biased region" description="Low complexity" evidence="1">
    <location>
        <begin position="163"/>
        <end position="187"/>
    </location>
</feature>
<feature type="region of interest" description="Disordered" evidence="1">
    <location>
        <begin position="163"/>
        <end position="226"/>
    </location>
</feature>
<dbReference type="Proteomes" id="UP000675881">
    <property type="component" value="Chromosome 14"/>
</dbReference>
<dbReference type="InterPro" id="IPR052976">
    <property type="entry name" value="Scoloptoxin-like"/>
</dbReference>
<name>A0A7R8CPL4_LEPSM</name>
<feature type="compositionally biased region" description="Low complexity" evidence="1">
    <location>
        <begin position="197"/>
        <end position="220"/>
    </location>
</feature>
<accession>A0A7R8CPL4</accession>
<protein>
    <submittedName>
        <fullName evidence="2">(salmon louse) hypothetical protein</fullName>
    </submittedName>
</protein>
<dbReference type="PANTHER" id="PTHR22933">
    <property type="entry name" value="FI18007P1-RELATED"/>
    <property type="match status" value="1"/>
</dbReference>
<gene>
    <name evidence="2" type="ORF">LSAA_5254</name>
</gene>
<evidence type="ECO:0000256" key="1">
    <source>
        <dbReference type="SAM" id="MobiDB-lite"/>
    </source>
</evidence>
<organism evidence="2 3">
    <name type="scientific">Lepeophtheirus salmonis</name>
    <name type="common">Salmon louse</name>
    <name type="synonym">Caligus salmonis</name>
    <dbReference type="NCBI Taxonomy" id="72036"/>
    <lineage>
        <taxon>Eukaryota</taxon>
        <taxon>Metazoa</taxon>
        <taxon>Ecdysozoa</taxon>
        <taxon>Arthropoda</taxon>
        <taxon>Crustacea</taxon>
        <taxon>Multicrustacea</taxon>
        <taxon>Hexanauplia</taxon>
        <taxon>Copepoda</taxon>
        <taxon>Siphonostomatoida</taxon>
        <taxon>Caligidae</taxon>
        <taxon>Lepeophtheirus</taxon>
    </lineage>
</organism>
<dbReference type="EMBL" id="HG994593">
    <property type="protein sequence ID" value="CAF2849995.1"/>
    <property type="molecule type" value="Genomic_DNA"/>
</dbReference>
<dbReference type="AlphaFoldDB" id="A0A7R8CPL4"/>
<evidence type="ECO:0000313" key="3">
    <source>
        <dbReference type="Proteomes" id="UP000675881"/>
    </source>
</evidence>
<sequence>MEVYYDNNTTLLSLSFADKSSRFGGSPPLGQYASSQSNYGNGLSGYEQEVDPLAALADAIPGVPGEDYPIYSEVPETSFVCDGQIEGGYYADPEAQCQAFHICGADASGGLANIFICDWWFNFDCAQAEELYSRNEEIAAEREAAAGDLDAYGSAPVGYGAPSNGYGSPSSSMSGSAKYKKPSLPSRRPSPKRKSSNKPSSGYGSPSSPAPGGYGSPVAPQSSYQF</sequence>
<dbReference type="PANTHER" id="PTHR22933:SF43">
    <property type="entry name" value="LP10131P"/>
    <property type="match status" value="1"/>
</dbReference>
<keyword evidence="3" id="KW-1185">Reference proteome</keyword>
<reference evidence="2" key="1">
    <citation type="submission" date="2021-02" db="EMBL/GenBank/DDBJ databases">
        <authorList>
            <person name="Bekaert M."/>
        </authorList>
    </citation>
    <scope>NUCLEOTIDE SEQUENCE</scope>
    <source>
        <strain evidence="2">IoA-00</strain>
    </source>
</reference>
<proteinExistence type="predicted"/>
<evidence type="ECO:0000313" key="2">
    <source>
        <dbReference type="EMBL" id="CAF2849995.1"/>
    </source>
</evidence>